<dbReference type="InterPro" id="IPR027031">
    <property type="entry name" value="Gly-tRNA_synthase/POLG2"/>
</dbReference>
<dbReference type="InterPro" id="IPR004154">
    <property type="entry name" value="Anticodon-bd"/>
</dbReference>
<evidence type="ECO:0000256" key="3">
    <source>
        <dbReference type="ARBA" id="ARBA00022490"/>
    </source>
</evidence>
<dbReference type="GO" id="GO:0005737">
    <property type="term" value="C:cytoplasm"/>
    <property type="evidence" value="ECO:0007669"/>
    <property type="project" value="InterPro"/>
</dbReference>
<dbReference type="SUPFAM" id="SSF55681">
    <property type="entry name" value="Class II aaRS and biotin synthetases"/>
    <property type="match status" value="1"/>
</dbReference>
<evidence type="ECO:0000313" key="10">
    <source>
        <dbReference type="EMBL" id="ENY68758.1"/>
    </source>
</evidence>
<dbReference type="GO" id="GO:0006426">
    <property type="term" value="P:glycyl-tRNA aminoacylation"/>
    <property type="evidence" value="ECO:0007669"/>
    <property type="project" value="InterPro"/>
</dbReference>
<accession>N9VAR4</accession>
<dbReference type="PANTHER" id="PTHR10745">
    <property type="entry name" value="GLYCYL-TRNA SYNTHETASE/DNA POLYMERASE SUBUNIT GAMMA-2"/>
    <property type="match status" value="1"/>
</dbReference>
<keyword evidence="11" id="KW-1185">Reference proteome</keyword>
<keyword evidence="8 10" id="KW-0030">Aminoacyl-tRNA synthetase</keyword>
<evidence type="ECO:0000313" key="11">
    <source>
        <dbReference type="Proteomes" id="UP000013131"/>
    </source>
</evidence>
<feature type="domain" description="Aminoacyl-transfer RNA synthetases class-II family profile" evidence="9">
    <location>
        <begin position="114"/>
        <end position="367"/>
    </location>
</feature>
<dbReference type="NCBIfam" id="TIGR00389">
    <property type="entry name" value="glyS_dimeric"/>
    <property type="match status" value="1"/>
</dbReference>
<dbReference type="NCBIfam" id="NF003211">
    <property type="entry name" value="PRK04173.1"/>
    <property type="match status" value="1"/>
</dbReference>
<dbReference type="InterPro" id="IPR036621">
    <property type="entry name" value="Anticodon-bd_dom_sf"/>
</dbReference>
<dbReference type="PRINTS" id="PR01043">
    <property type="entry name" value="TRNASYNTHGLY"/>
</dbReference>
<evidence type="ECO:0000256" key="4">
    <source>
        <dbReference type="ARBA" id="ARBA00022598"/>
    </source>
</evidence>
<comment type="similarity">
    <text evidence="1">Belongs to the class-II aminoacyl-tRNA synthetase family.</text>
</comment>
<sequence>MYFVDNNLEKDIQNVIAHLKNQGFVYQNSEIYGGVVNTWDYGPLAVAMLNQIKSFWINEFIRKEKNFLIDSKIIMNRSVWKASGHLDNFSDYLIENKNNNKRYRADHILKDLYPEMEIEKYSLEQLEQIIKEKVKKYDGIETNWGNIRPFNLMFKTQMGAIDNAASETFLRPETAQGIFVNFKNLSRSSRAKLPFGIGQIGKSFRNEITPRDFIFRTREFEQMELEFFCEEKDSDYFYRYWIKKAKEFVLFLGLKENNIRLREHSKEELSHYSKGTLDIEYLFPFGWGELLGIANRGSFDLEQHMKFSNQSLEYLKEDGSKIIPFAIEPSIGLDRLLFALLIDAYEIEKLENDEERIILKLNKKIAPYELAILPLTKKQANEAKEIYNNLLMHTNLRVTYDESGSIGKRYRRQDAIGTPYCITVDFDSPINNTITIRNRDTMKQETISINEIENYFRNI</sequence>
<comment type="caution">
    <text evidence="10">The sequence shown here is derived from an EMBL/GenBank/DDBJ whole genome shotgun (WGS) entry which is preliminary data.</text>
</comment>
<dbReference type="EC" id="6.1.1.14" evidence="2"/>
<dbReference type="PATRIC" id="fig|1188233.3.peg.349"/>
<dbReference type="InterPro" id="IPR033731">
    <property type="entry name" value="GlyRS-like_core"/>
</dbReference>
<keyword evidence="6" id="KW-0067">ATP-binding</keyword>
<evidence type="ECO:0000256" key="2">
    <source>
        <dbReference type="ARBA" id="ARBA00012829"/>
    </source>
</evidence>
<dbReference type="SUPFAM" id="SSF52954">
    <property type="entry name" value="Class II aaRS ABD-related"/>
    <property type="match status" value="1"/>
</dbReference>
<protein>
    <recommendedName>
        <fullName evidence="2">glycine--tRNA ligase</fullName>
        <ecNumber evidence="2">6.1.1.14</ecNumber>
    </recommendedName>
</protein>
<dbReference type="EMBL" id="AORI01000010">
    <property type="protein sequence ID" value="ENY68758.1"/>
    <property type="molecule type" value="Genomic_DNA"/>
</dbReference>
<gene>
    <name evidence="10" type="primary">glyQS</name>
    <name evidence="10" type="ORF">MAU_3580</name>
</gene>
<dbReference type="InterPro" id="IPR002315">
    <property type="entry name" value="tRNA-synt_gly"/>
</dbReference>
<dbReference type="Proteomes" id="UP000013131">
    <property type="component" value="Unassembled WGS sequence"/>
</dbReference>
<proteinExistence type="inferred from homology"/>
<evidence type="ECO:0000256" key="1">
    <source>
        <dbReference type="ARBA" id="ARBA00008226"/>
    </source>
</evidence>
<keyword evidence="7" id="KW-0648">Protein biosynthesis</keyword>
<dbReference type="Gene3D" id="3.40.50.800">
    <property type="entry name" value="Anticodon-binding domain"/>
    <property type="match status" value="1"/>
</dbReference>
<dbReference type="CDD" id="cd00774">
    <property type="entry name" value="GlyRS-like_core"/>
    <property type="match status" value="1"/>
</dbReference>
<evidence type="ECO:0000256" key="6">
    <source>
        <dbReference type="ARBA" id="ARBA00022840"/>
    </source>
</evidence>
<keyword evidence="5" id="KW-0547">Nucleotide-binding</keyword>
<dbReference type="InterPro" id="IPR006195">
    <property type="entry name" value="aa-tRNA-synth_II"/>
</dbReference>
<dbReference type="AlphaFoldDB" id="N9VAR4"/>
<evidence type="ECO:0000256" key="8">
    <source>
        <dbReference type="ARBA" id="ARBA00023146"/>
    </source>
</evidence>
<organism evidence="10 11">
    <name type="scientific">Metamycoplasma auris 15026</name>
    <dbReference type="NCBI Taxonomy" id="1188233"/>
    <lineage>
        <taxon>Bacteria</taxon>
        <taxon>Bacillati</taxon>
        <taxon>Mycoplasmatota</taxon>
        <taxon>Mycoplasmoidales</taxon>
        <taxon>Metamycoplasmataceae</taxon>
        <taxon>Metamycoplasma</taxon>
    </lineage>
</organism>
<keyword evidence="4" id="KW-0436">Ligase</keyword>
<dbReference type="Gene3D" id="3.30.930.10">
    <property type="entry name" value="Bira Bifunctional Protein, Domain 2"/>
    <property type="match status" value="1"/>
</dbReference>
<dbReference type="GO" id="GO:0004820">
    <property type="term" value="F:glycine-tRNA ligase activity"/>
    <property type="evidence" value="ECO:0007669"/>
    <property type="project" value="UniProtKB-EC"/>
</dbReference>
<keyword evidence="3" id="KW-0963">Cytoplasm</keyword>
<evidence type="ECO:0000256" key="7">
    <source>
        <dbReference type="ARBA" id="ARBA00022917"/>
    </source>
</evidence>
<dbReference type="STRING" id="1188233.MAU_3580"/>
<dbReference type="InterPro" id="IPR002314">
    <property type="entry name" value="aa-tRNA-synt_IIb"/>
</dbReference>
<name>N9VAR4_9BACT</name>
<dbReference type="PROSITE" id="PS50862">
    <property type="entry name" value="AA_TRNA_LIGASE_II"/>
    <property type="match status" value="1"/>
</dbReference>
<evidence type="ECO:0000259" key="9">
    <source>
        <dbReference type="PROSITE" id="PS50862"/>
    </source>
</evidence>
<dbReference type="GO" id="GO:0005524">
    <property type="term" value="F:ATP binding"/>
    <property type="evidence" value="ECO:0007669"/>
    <property type="project" value="UniProtKB-KW"/>
</dbReference>
<dbReference type="eggNOG" id="COG0423">
    <property type="taxonomic scope" value="Bacteria"/>
</dbReference>
<dbReference type="PANTHER" id="PTHR10745:SF8">
    <property type="entry name" value="DNA POLYMERASE SUBUNIT GAMMA-2, MITOCHONDRIAL"/>
    <property type="match status" value="1"/>
</dbReference>
<evidence type="ECO:0000256" key="5">
    <source>
        <dbReference type="ARBA" id="ARBA00022741"/>
    </source>
</evidence>
<dbReference type="Pfam" id="PF00587">
    <property type="entry name" value="tRNA-synt_2b"/>
    <property type="match status" value="1"/>
</dbReference>
<dbReference type="Pfam" id="PF03129">
    <property type="entry name" value="HGTP_anticodon"/>
    <property type="match status" value="1"/>
</dbReference>
<dbReference type="InterPro" id="IPR045864">
    <property type="entry name" value="aa-tRNA-synth_II/BPL/LPL"/>
</dbReference>
<reference evidence="10 11" key="1">
    <citation type="journal article" date="2013" name="Genome Announc.">
        <title>Draft Genome Sequences of Mycoplasma auris and Mycoplasma yeatsii, Two Species of the Ear Canal of Caprinae.</title>
        <authorList>
            <person name="Dordet-Frisoni E."/>
            <person name="Baranowski E."/>
            <person name="Barre A."/>
            <person name="Blanchard A."/>
            <person name="Breton M."/>
            <person name="Couture C."/>
            <person name="Dupuy V."/>
            <person name="Gaurivaud P."/>
            <person name="Jacob D."/>
            <person name="Lemaitre C."/>
            <person name="Manso-Silvan L."/>
            <person name="Nikolski M."/>
            <person name="Nouvel L.X."/>
            <person name="Poumarat F."/>
            <person name="Sirand-Pugnet P."/>
            <person name="Thebault P."/>
            <person name="Theil S."/>
            <person name="Thiaucourt F."/>
            <person name="Citti C."/>
            <person name="Tardy F."/>
        </authorList>
    </citation>
    <scope>NUCLEOTIDE SEQUENCE [LARGE SCALE GENOMIC DNA]</scope>
    <source>
        <strain evidence="10 11">15026</strain>
    </source>
</reference>